<evidence type="ECO:0000256" key="2">
    <source>
        <dbReference type="ARBA" id="ARBA00022859"/>
    </source>
</evidence>
<dbReference type="InterPro" id="IPR036179">
    <property type="entry name" value="Ig-like_dom_sf"/>
</dbReference>
<keyword evidence="3" id="KW-1064">Adaptive immunity</keyword>
<dbReference type="InterPro" id="IPR013783">
    <property type="entry name" value="Ig-like_fold"/>
</dbReference>
<evidence type="ECO:0000256" key="5">
    <source>
        <dbReference type="ARBA" id="ARBA00023319"/>
    </source>
</evidence>
<dbReference type="SUPFAM" id="SSF48726">
    <property type="entry name" value="Immunoglobulin"/>
    <property type="match status" value="1"/>
</dbReference>
<evidence type="ECO:0000313" key="10">
    <source>
        <dbReference type="Proteomes" id="UP000694425"/>
    </source>
</evidence>
<accession>A0A8C7BTY1</accession>
<sequence length="165" mass="18466">MVIFRPLHLLLVSHLKSANIVFLVSEKRKICPDKCLSMLILWGMDERMEDGENVKQHPSMLSVQEGSSSVINCSYSDSASSYLPWYKQELGKGPQLLIDIFSSMTTKEDQRLIVSLNKTAKHLSLHIRDTQPEDSAVYFCAASTHSFPGTCCLHSNLGLGQPRVL</sequence>
<keyword evidence="2" id="KW-0391">Immunity</keyword>
<feature type="chain" id="PRO_5034833498" description="Ig-like domain-containing protein" evidence="7">
    <location>
        <begin position="19"/>
        <end position="165"/>
    </location>
</feature>
<dbReference type="GO" id="GO:0042605">
    <property type="term" value="F:peptide antigen binding"/>
    <property type="evidence" value="ECO:0007669"/>
    <property type="project" value="TreeGrafter"/>
</dbReference>
<reference evidence="9" key="1">
    <citation type="submission" date="2025-08" db="UniProtKB">
        <authorList>
            <consortium name="Ensembl"/>
        </authorList>
    </citation>
    <scope>IDENTIFICATION</scope>
</reference>
<dbReference type="InterPro" id="IPR051006">
    <property type="entry name" value="TCR_variable_domain"/>
</dbReference>
<evidence type="ECO:0000256" key="6">
    <source>
        <dbReference type="ARBA" id="ARBA00043266"/>
    </source>
</evidence>
<dbReference type="AlphaFoldDB" id="A0A8C7BTY1"/>
<name>A0A8C7BTY1_NEOVI</name>
<feature type="domain" description="Ig-like" evidence="8">
    <location>
        <begin position="52"/>
        <end position="143"/>
    </location>
</feature>
<dbReference type="PROSITE" id="PS50835">
    <property type="entry name" value="IG_LIKE"/>
    <property type="match status" value="1"/>
</dbReference>
<dbReference type="GO" id="GO:0042101">
    <property type="term" value="C:T cell receptor complex"/>
    <property type="evidence" value="ECO:0007669"/>
    <property type="project" value="UniProtKB-KW"/>
</dbReference>
<keyword evidence="6" id="KW-1279">T cell receptor</keyword>
<evidence type="ECO:0000256" key="4">
    <source>
        <dbReference type="ARBA" id="ARBA00023170"/>
    </source>
</evidence>
<keyword evidence="5" id="KW-0393">Immunoglobulin domain</keyword>
<dbReference type="GeneTree" id="ENSGT00940000159469"/>
<dbReference type="SMART" id="SM00409">
    <property type="entry name" value="IG"/>
    <property type="match status" value="1"/>
</dbReference>
<evidence type="ECO:0000256" key="3">
    <source>
        <dbReference type="ARBA" id="ARBA00023130"/>
    </source>
</evidence>
<dbReference type="InterPro" id="IPR013106">
    <property type="entry name" value="Ig_V-set"/>
</dbReference>
<organism evidence="9 10">
    <name type="scientific">Neovison vison</name>
    <name type="common">American mink</name>
    <name type="synonym">Mustela vison</name>
    <dbReference type="NCBI Taxonomy" id="452646"/>
    <lineage>
        <taxon>Eukaryota</taxon>
        <taxon>Metazoa</taxon>
        <taxon>Chordata</taxon>
        <taxon>Craniata</taxon>
        <taxon>Vertebrata</taxon>
        <taxon>Euteleostomi</taxon>
        <taxon>Mammalia</taxon>
        <taxon>Eutheria</taxon>
        <taxon>Laurasiatheria</taxon>
        <taxon>Carnivora</taxon>
        <taxon>Caniformia</taxon>
        <taxon>Musteloidea</taxon>
        <taxon>Mustelidae</taxon>
        <taxon>Mustelinae</taxon>
        <taxon>Neogale</taxon>
    </lineage>
</organism>
<evidence type="ECO:0000259" key="8">
    <source>
        <dbReference type="PROSITE" id="PS50835"/>
    </source>
</evidence>
<dbReference type="CDD" id="cd04983">
    <property type="entry name" value="IgV_TCR_alpha"/>
    <property type="match status" value="1"/>
</dbReference>
<dbReference type="PANTHER" id="PTHR19343">
    <property type="entry name" value="T CELL RECEPTOR ALPHA VARIABLE 1-2"/>
    <property type="match status" value="1"/>
</dbReference>
<dbReference type="InterPro" id="IPR007110">
    <property type="entry name" value="Ig-like_dom"/>
</dbReference>
<keyword evidence="1 7" id="KW-0732">Signal</keyword>
<dbReference type="InterPro" id="IPR003599">
    <property type="entry name" value="Ig_sub"/>
</dbReference>
<keyword evidence="4" id="KW-0675">Receptor</keyword>
<keyword evidence="10" id="KW-1185">Reference proteome</keyword>
<dbReference type="Ensembl" id="ENSNVIT00000030549.1">
    <property type="protein sequence ID" value="ENSNVIP00000026332.1"/>
    <property type="gene ID" value="ENSNVIG00000020378.1"/>
</dbReference>
<dbReference type="Pfam" id="PF07686">
    <property type="entry name" value="V-set"/>
    <property type="match status" value="1"/>
</dbReference>
<feature type="signal peptide" evidence="7">
    <location>
        <begin position="1"/>
        <end position="18"/>
    </location>
</feature>
<dbReference type="SMART" id="SM00406">
    <property type="entry name" value="IGv"/>
    <property type="match status" value="1"/>
</dbReference>
<dbReference type="Proteomes" id="UP000694425">
    <property type="component" value="Unplaced"/>
</dbReference>
<proteinExistence type="predicted"/>
<evidence type="ECO:0000256" key="7">
    <source>
        <dbReference type="SAM" id="SignalP"/>
    </source>
</evidence>
<dbReference type="PANTHER" id="PTHR19343:SF14">
    <property type="entry name" value="IG-LIKE DOMAIN-CONTAINING PROTEIN-RELATED"/>
    <property type="match status" value="1"/>
</dbReference>
<evidence type="ECO:0000256" key="1">
    <source>
        <dbReference type="ARBA" id="ARBA00022729"/>
    </source>
</evidence>
<dbReference type="Gene3D" id="2.60.40.10">
    <property type="entry name" value="Immunoglobulins"/>
    <property type="match status" value="1"/>
</dbReference>
<reference evidence="9" key="2">
    <citation type="submission" date="2025-09" db="UniProtKB">
        <authorList>
            <consortium name="Ensembl"/>
        </authorList>
    </citation>
    <scope>IDENTIFICATION</scope>
</reference>
<evidence type="ECO:0000313" key="9">
    <source>
        <dbReference type="Ensembl" id="ENSNVIP00000026332.1"/>
    </source>
</evidence>
<dbReference type="GO" id="GO:0002250">
    <property type="term" value="P:adaptive immune response"/>
    <property type="evidence" value="ECO:0007669"/>
    <property type="project" value="UniProtKB-KW"/>
</dbReference>
<protein>
    <recommendedName>
        <fullName evidence="8">Ig-like domain-containing protein</fullName>
    </recommendedName>
</protein>